<dbReference type="FunFam" id="3.40.50.300:FF:000437">
    <property type="entry name" value="ATP-dependent DNA helicase DinG"/>
    <property type="match status" value="1"/>
</dbReference>
<dbReference type="InterPro" id="IPR014013">
    <property type="entry name" value="Helic_SF1/SF2_ATP-bd_DinG/Rad3"/>
</dbReference>
<evidence type="ECO:0000259" key="12">
    <source>
        <dbReference type="PROSITE" id="PS51193"/>
    </source>
</evidence>
<evidence type="ECO:0000256" key="6">
    <source>
        <dbReference type="ARBA" id="ARBA00038058"/>
    </source>
</evidence>
<dbReference type="SMART" id="SM00487">
    <property type="entry name" value="DEXDc"/>
    <property type="match status" value="1"/>
</dbReference>
<comment type="catalytic activity">
    <reaction evidence="8">
        <text>ATP + H2O = ADP + phosphate + H(+)</text>
        <dbReference type="Rhea" id="RHEA:13065"/>
        <dbReference type="ChEBI" id="CHEBI:15377"/>
        <dbReference type="ChEBI" id="CHEBI:15378"/>
        <dbReference type="ChEBI" id="CHEBI:30616"/>
        <dbReference type="ChEBI" id="CHEBI:43474"/>
        <dbReference type="ChEBI" id="CHEBI:456216"/>
        <dbReference type="EC" id="5.6.2.3"/>
    </reaction>
</comment>
<dbReference type="PANTHER" id="PTHR11472:SF34">
    <property type="entry name" value="REGULATOR OF TELOMERE ELONGATION HELICASE 1"/>
    <property type="match status" value="1"/>
</dbReference>
<accession>A0A7W5JUI4</accession>
<dbReference type="Gene3D" id="3.40.50.300">
    <property type="entry name" value="P-loop containing nucleotide triphosphate hydrolases"/>
    <property type="match status" value="2"/>
</dbReference>
<comment type="caution">
    <text evidence="13">The sequence shown here is derived from an EMBL/GenBank/DDBJ whole genome shotgun (WGS) entry which is preliminary data.</text>
</comment>
<evidence type="ECO:0000256" key="10">
    <source>
        <dbReference type="ARBA" id="ARBA00079061"/>
    </source>
</evidence>
<evidence type="ECO:0000256" key="4">
    <source>
        <dbReference type="ARBA" id="ARBA00022806"/>
    </source>
</evidence>
<evidence type="ECO:0000256" key="2">
    <source>
        <dbReference type="ARBA" id="ARBA00022741"/>
    </source>
</evidence>
<dbReference type="InterPro" id="IPR045028">
    <property type="entry name" value="DinG/Rad3-like"/>
</dbReference>
<reference evidence="13 14" key="1">
    <citation type="submission" date="2020-08" db="EMBL/GenBank/DDBJ databases">
        <title>Sequencing the genomes of 1000 actinobacteria strains.</title>
        <authorList>
            <person name="Klenk H.-P."/>
        </authorList>
    </citation>
    <scope>NUCLEOTIDE SEQUENCE [LARGE SCALE GENOMIC DNA]</scope>
    <source>
        <strain evidence="13 14">DSM 11053</strain>
    </source>
</reference>
<keyword evidence="14" id="KW-1185">Reference proteome</keyword>
<dbReference type="Pfam" id="PF13307">
    <property type="entry name" value="Helicase_C_2"/>
    <property type="match status" value="1"/>
</dbReference>
<dbReference type="GO" id="GO:0006139">
    <property type="term" value="P:nucleobase-containing compound metabolic process"/>
    <property type="evidence" value="ECO:0007669"/>
    <property type="project" value="InterPro"/>
</dbReference>
<evidence type="ECO:0000256" key="3">
    <source>
        <dbReference type="ARBA" id="ARBA00022801"/>
    </source>
</evidence>
<feature type="region of interest" description="Disordered" evidence="11">
    <location>
        <begin position="1"/>
        <end position="24"/>
    </location>
</feature>
<comment type="cofactor">
    <cofactor evidence="1">
        <name>[4Fe-4S] cluster</name>
        <dbReference type="ChEBI" id="CHEBI:49883"/>
    </cofactor>
</comment>
<keyword evidence="5" id="KW-0067">ATP-binding</keyword>
<sequence>MPEQTLTAPTGSTRPASEAAKPGHRQVLDDAVAGIGGSDRPGQHAMADAVAQALGDGRHLLVQAGTGTGKSLGYLAPALVWLTEHPGERIVVATATLALQAQLAHADIPAAIDAVEHVTGKRPEFSVLKGRSNYACLLRVRDGGTSDQGTLISADDLVATARTAPTADSALGAEVLALREWAEDQASTGGVADRDDAPTHSDRAWHQVSVPARECLGAQRCPHGDSCLVEVSRDRARSASLVVTNHALLAIDAMQGGTAVPEHRAVIVDEAHELVARVTGAASGELSPQQVERVGKRAVTFLSDETALELLESADDLREALDESPLERVEDPSSAFVAAVERVRAASRAAVSGLTSGSEKASPEQRQAAAAVSEVFDVAERMAALSAYDVVWVTERERSGREARVAPLSVAGLMRSAVFGERTVVLTSATLKLGDDFGPSAGSLGLRARDRDDESSPYVPVASGGDKAGADVVVPWRALDVGSPFDYRHQAIRYVARTLPTPGRDGMSKEVLDEIAELVWAAGGRTLGLFSSRRAAEAAAVHVRRQLPKMTILCQGDAQLSDLTRRFTAEETTSLFGTLSLWQGVDVPGATCQLVIIDRIPFPRPDEPLTLARQKAVADAGGNGFMSVAATHAALLLAQGSGRLVRRSSDRGVVAVLDPRLVTARYGSFLRASMPDMWETTDREIAVGALRRLAETP</sequence>
<evidence type="ECO:0000256" key="9">
    <source>
        <dbReference type="ARBA" id="ARBA00073590"/>
    </source>
</evidence>
<dbReference type="InterPro" id="IPR014001">
    <property type="entry name" value="Helicase_ATP-bd"/>
</dbReference>
<protein>
    <recommendedName>
        <fullName evidence="9">ATP-dependent helicase DinG</fullName>
        <ecNumber evidence="7">5.6.2.3</ecNumber>
    </recommendedName>
    <alternativeName>
        <fullName evidence="10">DNA 5'-3' helicase DinG</fullName>
    </alternativeName>
</protein>
<keyword evidence="4 13" id="KW-0347">Helicase</keyword>
<dbReference type="GO" id="GO:0043139">
    <property type="term" value="F:5'-3' DNA helicase activity"/>
    <property type="evidence" value="ECO:0007669"/>
    <property type="project" value="UniProtKB-EC"/>
</dbReference>
<dbReference type="InterPro" id="IPR006555">
    <property type="entry name" value="ATP-dep_Helicase_C"/>
</dbReference>
<feature type="region of interest" description="Disordered" evidence="11">
    <location>
        <begin position="444"/>
        <end position="463"/>
    </location>
</feature>
<dbReference type="Pfam" id="PF00270">
    <property type="entry name" value="DEAD"/>
    <property type="match status" value="1"/>
</dbReference>
<dbReference type="Proteomes" id="UP000565572">
    <property type="component" value="Unassembled WGS sequence"/>
</dbReference>
<evidence type="ECO:0000313" key="14">
    <source>
        <dbReference type="Proteomes" id="UP000565572"/>
    </source>
</evidence>
<evidence type="ECO:0000313" key="13">
    <source>
        <dbReference type="EMBL" id="MBB3326551.1"/>
    </source>
</evidence>
<keyword evidence="3 13" id="KW-0378">Hydrolase</keyword>
<proteinExistence type="inferred from homology"/>
<dbReference type="SMART" id="SM00491">
    <property type="entry name" value="HELICc2"/>
    <property type="match status" value="1"/>
</dbReference>
<feature type="compositionally biased region" description="Polar residues" evidence="11">
    <location>
        <begin position="1"/>
        <end position="15"/>
    </location>
</feature>
<name>A0A7W5JUI4_9ACTN</name>
<dbReference type="GO" id="GO:0016818">
    <property type="term" value="F:hydrolase activity, acting on acid anhydrides, in phosphorus-containing anhydrides"/>
    <property type="evidence" value="ECO:0007669"/>
    <property type="project" value="InterPro"/>
</dbReference>
<dbReference type="InterPro" id="IPR027417">
    <property type="entry name" value="P-loop_NTPase"/>
</dbReference>
<evidence type="ECO:0000256" key="1">
    <source>
        <dbReference type="ARBA" id="ARBA00001966"/>
    </source>
</evidence>
<evidence type="ECO:0000256" key="11">
    <source>
        <dbReference type="SAM" id="MobiDB-lite"/>
    </source>
</evidence>
<dbReference type="SUPFAM" id="SSF52540">
    <property type="entry name" value="P-loop containing nucleoside triphosphate hydrolases"/>
    <property type="match status" value="1"/>
</dbReference>
<evidence type="ECO:0000256" key="7">
    <source>
        <dbReference type="ARBA" id="ARBA00044969"/>
    </source>
</evidence>
<dbReference type="EC" id="5.6.2.3" evidence="7"/>
<keyword evidence="2" id="KW-0547">Nucleotide-binding</keyword>
<gene>
    <name evidence="13" type="ORF">FHX39_001495</name>
</gene>
<feature type="domain" description="Helicase ATP-binding" evidence="12">
    <location>
        <begin position="29"/>
        <end position="321"/>
    </location>
</feature>
<dbReference type="GO" id="GO:0003676">
    <property type="term" value="F:nucleic acid binding"/>
    <property type="evidence" value="ECO:0007669"/>
    <property type="project" value="InterPro"/>
</dbReference>
<dbReference type="PROSITE" id="PS51193">
    <property type="entry name" value="HELICASE_ATP_BIND_2"/>
    <property type="match status" value="1"/>
</dbReference>
<evidence type="ECO:0000256" key="8">
    <source>
        <dbReference type="ARBA" id="ARBA00048954"/>
    </source>
</evidence>
<comment type="similarity">
    <text evidence="6">Belongs to the helicase family. DinG subfamily.</text>
</comment>
<dbReference type="AlphaFoldDB" id="A0A7W5JUI4"/>
<dbReference type="PANTHER" id="PTHR11472">
    <property type="entry name" value="DNA REPAIR DEAD HELICASE RAD3/XP-D SUBFAMILY MEMBER"/>
    <property type="match status" value="1"/>
</dbReference>
<dbReference type="InterPro" id="IPR011545">
    <property type="entry name" value="DEAD/DEAH_box_helicase_dom"/>
</dbReference>
<evidence type="ECO:0000256" key="5">
    <source>
        <dbReference type="ARBA" id="ARBA00022840"/>
    </source>
</evidence>
<dbReference type="GO" id="GO:0005524">
    <property type="term" value="F:ATP binding"/>
    <property type="evidence" value="ECO:0007669"/>
    <property type="project" value="UniProtKB-KW"/>
</dbReference>
<organism evidence="13 14">
    <name type="scientific">Microlunatus antarcticus</name>
    <dbReference type="NCBI Taxonomy" id="53388"/>
    <lineage>
        <taxon>Bacteria</taxon>
        <taxon>Bacillati</taxon>
        <taxon>Actinomycetota</taxon>
        <taxon>Actinomycetes</taxon>
        <taxon>Propionibacteriales</taxon>
        <taxon>Propionibacteriaceae</taxon>
        <taxon>Microlunatus</taxon>
    </lineage>
</organism>
<dbReference type="EMBL" id="JACHZG010000001">
    <property type="protein sequence ID" value="MBB3326551.1"/>
    <property type="molecule type" value="Genomic_DNA"/>
</dbReference>